<proteinExistence type="predicted"/>
<evidence type="ECO:0000313" key="2">
    <source>
        <dbReference type="Proteomes" id="UP000006552"/>
    </source>
</evidence>
<dbReference type="AlphaFoldDB" id="Q5P204"/>
<dbReference type="KEGG" id="eba:ebA4475"/>
<dbReference type="HOGENOM" id="CLU_2821733_0_0_4"/>
<dbReference type="Proteomes" id="UP000006552">
    <property type="component" value="Chromosome"/>
</dbReference>
<accession>Q5P204</accession>
<protein>
    <submittedName>
        <fullName evidence="1">Uncharacterized protein</fullName>
    </submittedName>
</protein>
<reference evidence="1 2" key="1">
    <citation type="journal article" date="2005" name="Arch. Microbiol.">
        <title>The genome sequence of an anaerobic aromatic-degrading denitrifying bacterium, strain EbN1.</title>
        <authorList>
            <person name="Rabus R."/>
            <person name="Kube M."/>
            <person name="Heider J."/>
            <person name="Beck A."/>
            <person name="Heitmann K."/>
            <person name="Widdel F."/>
            <person name="Reinhardt R."/>
        </authorList>
    </citation>
    <scope>NUCLEOTIDE SEQUENCE [LARGE SCALE GENOMIC DNA]</scope>
    <source>
        <strain evidence="1 2">EbN1</strain>
    </source>
</reference>
<gene>
    <name evidence="1" type="ORF">ebA4475</name>
</gene>
<dbReference type="EMBL" id="CR555306">
    <property type="protein sequence ID" value="CAI08660.1"/>
    <property type="molecule type" value="Genomic_DNA"/>
</dbReference>
<sequence length="66" mass="7594">MASSFRNRRCSDSFPRKLASSCAGFIHCMPHWRLSTTARATAFSAAMQQQFISQRRLPFHDTKCRV</sequence>
<name>Q5P204_AROAE</name>
<evidence type="ECO:0000313" key="1">
    <source>
        <dbReference type="EMBL" id="CAI08660.1"/>
    </source>
</evidence>
<keyword evidence="2" id="KW-1185">Reference proteome</keyword>
<dbReference type="STRING" id="76114.ebA4475"/>
<organism evidence="1 2">
    <name type="scientific">Aromatoleum aromaticum (strain DSM 19018 / LMG 30748 / EbN1)</name>
    <name type="common">Azoarcus sp. (strain EbN1)</name>
    <dbReference type="NCBI Taxonomy" id="76114"/>
    <lineage>
        <taxon>Bacteria</taxon>
        <taxon>Pseudomonadati</taxon>
        <taxon>Pseudomonadota</taxon>
        <taxon>Betaproteobacteria</taxon>
        <taxon>Rhodocyclales</taxon>
        <taxon>Rhodocyclaceae</taxon>
        <taxon>Aromatoleum</taxon>
    </lineage>
</organism>